<dbReference type="Pfam" id="PF13193">
    <property type="entry name" value="AMP-binding_C"/>
    <property type="match status" value="1"/>
</dbReference>
<keyword evidence="5" id="KW-1133">Transmembrane helix</keyword>
<dbReference type="InterPro" id="IPR023213">
    <property type="entry name" value="CAT-like_dom_sf"/>
</dbReference>
<feature type="transmembrane region" description="Helical" evidence="5">
    <location>
        <begin position="1807"/>
        <end position="1825"/>
    </location>
</feature>
<keyword evidence="8" id="KW-1185">Reference proteome</keyword>
<dbReference type="SUPFAM" id="SSF53474">
    <property type="entry name" value="alpha/beta-Hydrolases"/>
    <property type="match status" value="1"/>
</dbReference>
<dbReference type="GO" id="GO:0044550">
    <property type="term" value="P:secondary metabolite biosynthetic process"/>
    <property type="evidence" value="ECO:0007669"/>
    <property type="project" value="TreeGrafter"/>
</dbReference>
<dbReference type="SMART" id="SM00823">
    <property type="entry name" value="PKS_PP"/>
    <property type="match status" value="1"/>
</dbReference>
<evidence type="ECO:0000256" key="4">
    <source>
        <dbReference type="SAM" id="MobiDB-lite"/>
    </source>
</evidence>
<dbReference type="InterPro" id="IPR020806">
    <property type="entry name" value="PKS_PP-bd"/>
</dbReference>
<dbReference type="FunFam" id="3.40.50.980:FF:000001">
    <property type="entry name" value="Non-ribosomal peptide synthetase"/>
    <property type="match status" value="1"/>
</dbReference>
<dbReference type="EMBL" id="JACHJJ010000012">
    <property type="protein sequence ID" value="MBB5964597.1"/>
    <property type="molecule type" value="Genomic_DNA"/>
</dbReference>
<dbReference type="FunFam" id="2.30.38.10:FF:000001">
    <property type="entry name" value="Non-ribosomal peptide synthetase PvdI"/>
    <property type="match status" value="1"/>
</dbReference>
<feature type="transmembrane region" description="Helical" evidence="5">
    <location>
        <begin position="1546"/>
        <end position="1574"/>
    </location>
</feature>
<dbReference type="Gene3D" id="3.40.50.980">
    <property type="match status" value="2"/>
</dbReference>
<dbReference type="InterPro" id="IPR025110">
    <property type="entry name" value="AMP-bd_C"/>
</dbReference>
<dbReference type="InterPro" id="IPR006162">
    <property type="entry name" value="Ppantetheine_attach_site"/>
</dbReference>
<feature type="transmembrane region" description="Helical" evidence="5">
    <location>
        <begin position="1487"/>
        <end position="1508"/>
    </location>
</feature>
<dbReference type="InterPro" id="IPR011701">
    <property type="entry name" value="MFS"/>
</dbReference>
<dbReference type="InterPro" id="IPR010071">
    <property type="entry name" value="AA_adenyl_dom"/>
</dbReference>
<dbReference type="InterPro" id="IPR029058">
    <property type="entry name" value="AB_hydrolase_fold"/>
</dbReference>
<feature type="transmembrane region" description="Helical" evidence="5">
    <location>
        <begin position="1454"/>
        <end position="1475"/>
    </location>
</feature>
<evidence type="ECO:0000313" key="7">
    <source>
        <dbReference type="EMBL" id="MBB5964597.1"/>
    </source>
</evidence>
<comment type="cofactor">
    <cofactor evidence="1">
        <name>pantetheine 4'-phosphate</name>
        <dbReference type="ChEBI" id="CHEBI:47942"/>
    </cofactor>
</comment>
<dbReference type="InterPro" id="IPR001242">
    <property type="entry name" value="Condensation_dom"/>
</dbReference>
<name>A0A841D7U1_PLAVE</name>
<dbReference type="PANTHER" id="PTHR45527:SF1">
    <property type="entry name" value="FATTY ACID SYNTHASE"/>
    <property type="match status" value="1"/>
</dbReference>
<reference evidence="7 8" key="1">
    <citation type="submission" date="2020-08" db="EMBL/GenBank/DDBJ databases">
        <title>Genomic Encyclopedia of Type Strains, Phase III (KMG-III): the genomes of soil and plant-associated and newly described type strains.</title>
        <authorList>
            <person name="Whitman W."/>
        </authorList>
    </citation>
    <scope>NUCLEOTIDE SEQUENCE [LARGE SCALE GENOMIC DNA]</scope>
    <source>
        <strain evidence="7 8">CECT 3303</strain>
    </source>
</reference>
<dbReference type="Gene3D" id="3.30.300.30">
    <property type="match status" value="1"/>
</dbReference>
<dbReference type="FunFam" id="1.10.1200.10:FF:000016">
    <property type="entry name" value="Non-ribosomal peptide synthase"/>
    <property type="match status" value="1"/>
</dbReference>
<dbReference type="PANTHER" id="PTHR45527">
    <property type="entry name" value="NONRIBOSOMAL PEPTIDE SYNTHETASE"/>
    <property type="match status" value="1"/>
</dbReference>
<dbReference type="GO" id="GO:0008610">
    <property type="term" value="P:lipid biosynthetic process"/>
    <property type="evidence" value="ECO:0007669"/>
    <property type="project" value="UniProtKB-ARBA"/>
</dbReference>
<dbReference type="RefSeq" id="WP_338047823.1">
    <property type="nucleotide sequence ID" value="NZ_JACHJJ010000012.1"/>
</dbReference>
<dbReference type="InterPro" id="IPR001031">
    <property type="entry name" value="Thioesterase"/>
</dbReference>
<dbReference type="InterPro" id="IPR009081">
    <property type="entry name" value="PP-bd_ACP"/>
</dbReference>
<evidence type="ECO:0000256" key="1">
    <source>
        <dbReference type="ARBA" id="ARBA00001957"/>
    </source>
</evidence>
<feature type="region of interest" description="Disordered" evidence="4">
    <location>
        <begin position="1000"/>
        <end position="1022"/>
    </location>
</feature>
<feature type="transmembrane region" description="Helical" evidence="5">
    <location>
        <begin position="1632"/>
        <end position="1655"/>
    </location>
</feature>
<dbReference type="SUPFAM" id="SSF103473">
    <property type="entry name" value="MFS general substrate transporter"/>
    <property type="match status" value="1"/>
</dbReference>
<dbReference type="InterPro" id="IPR045851">
    <property type="entry name" value="AMP-bd_C_sf"/>
</dbReference>
<dbReference type="Gene3D" id="1.20.1250.20">
    <property type="entry name" value="MFS general substrate transporter like domains"/>
    <property type="match status" value="1"/>
</dbReference>
<protein>
    <submittedName>
        <fullName evidence="7">Amino acid adenylation domain-containing protein</fullName>
    </submittedName>
</protein>
<dbReference type="PROSITE" id="PS00012">
    <property type="entry name" value="PHOSPHOPANTETHEINE"/>
    <property type="match status" value="1"/>
</dbReference>
<dbReference type="Pfam" id="PF00550">
    <property type="entry name" value="PP-binding"/>
    <property type="match status" value="1"/>
</dbReference>
<dbReference type="PROSITE" id="PS50075">
    <property type="entry name" value="CARRIER"/>
    <property type="match status" value="1"/>
</dbReference>
<dbReference type="NCBIfam" id="TIGR01733">
    <property type="entry name" value="AA-adenyl-dom"/>
    <property type="match status" value="1"/>
</dbReference>
<dbReference type="CDD" id="cd06173">
    <property type="entry name" value="MFS_MefA_like"/>
    <property type="match status" value="1"/>
</dbReference>
<dbReference type="CDD" id="cd19531">
    <property type="entry name" value="LCL_NRPS-like"/>
    <property type="match status" value="1"/>
</dbReference>
<keyword evidence="3" id="KW-0597">Phosphoprotein</keyword>
<evidence type="ECO:0000256" key="2">
    <source>
        <dbReference type="ARBA" id="ARBA00022450"/>
    </source>
</evidence>
<keyword evidence="5" id="KW-0812">Transmembrane</keyword>
<dbReference type="Gene3D" id="3.30.559.30">
    <property type="entry name" value="Nonribosomal peptide synthetase, condensation domain"/>
    <property type="match status" value="1"/>
</dbReference>
<feature type="transmembrane region" description="Helical" evidence="5">
    <location>
        <begin position="1753"/>
        <end position="1776"/>
    </location>
</feature>
<dbReference type="InterPro" id="IPR020845">
    <property type="entry name" value="AMP-binding_CS"/>
</dbReference>
<dbReference type="GO" id="GO:0043041">
    <property type="term" value="P:amino acid activation for nonribosomal peptide biosynthetic process"/>
    <property type="evidence" value="ECO:0007669"/>
    <property type="project" value="TreeGrafter"/>
</dbReference>
<dbReference type="GO" id="GO:0003824">
    <property type="term" value="F:catalytic activity"/>
    <property type="evidence" value="ECO:0007669"/>
    <property type="project" value="InterPro"/>
</dbReference>
<dbReference type="Gene3D" id="1.10.1200.10">
    <property type="entry name" value="ACP-like"/>
    <property type="match status" value="1"/>
</dbReference>
<dbReference type="Pfam" id="PF00501">
    <property type="entry name" value="AMP-binding"/>
    <property type="match status" value="1"/>
</dbReference>
<feature type="region of interest" description="Disordered" evidence="4">
    <location>
        <begin position="1852"/>
        <end position="1885"/>
    </location>
</feature>
<feature type="transmembrane region" description="Helical" evidence="5">
    <location>
        <begin position="1514"/>
        <end position="1534"/>
    </location>
</feature>
<dbReference type="CDD" id="cd05930">
    <property type="entry name" value="A_NRPS"/>
    <property type="match status" value="1"/>
</dbReference>
<evidence type="ECO:0000259" key="6">
    <source>
        <dbReference type="PROSITE" id="PS50075"/>
    </source>
</evidence>
<dbReference type="GO" id="GO:0022857">
    <property type="term" value="F:transmembrane transporter activity"/>
    <property type="evidence" value="ECO:0007669"/>
    <property type="project" value="InterPro"/>
</dbReference>
<dbReference type="Gene3D" id="2.30.38.10">
    <property type="entry name" value="Luciferase, Domain 3"/>
    <property type="match status" value="1"/>
</dbReference>
<dbReference type="Gene3D" id="3.30.559.10">
    <property type="entry name" value="Chloramphenicol acetyltransferase-like domain"/>
    <property type="match status" value="1"/>
</dbReference>
<dbReference type="InterPro" id="IPR000873">
    <property type="entry name" value="AMP-dep_synth/lig_dom"/>
</dbReference>
<feature type="domain" description="Carrier" evidence="6">
    <location>
        <begin position="1021"/>
        <end position="1099"/>
    </location>
</feature>
<dbReference type="SUPFAM" id="SSF52777">
    <property type="entry name" value="CoA-dependent acyltransferases"/>
    <property type="match status" value="2"/>
</dbReference>
<feature type="compositionally biased region" description="Basic and acidic residues" evidence="4">
    <location>
        <begin position="1000"/>
        <end position="1015"/>
    </location>
</feature>
<dbReference type="Pfam" id="PF00975">
    <property type="entry name" value="Thioesterase"/>
    <property type="match status" value="1"/>
</dbReference>
<feature type="transmembrane region" description="Helical" evidence="5">
    <location>
        <begin position="1580"/>
        <end position="1601"/>
    </location>
</feature>
<keyword evidence="5" id="KW-0472">Membrane</keyword>
<dbReference type="SUPFAM" id="SSF56801">
    <property type="entry name" value="Acetyl-CoA synthetase-like"/>
    <property type="match status" value="1"/>
</dbReference>
<proteinExistence type="predicted"/>
<accession>A0A841D7U1</accession>
<feature type="transmembrane region" description="Helical" evidence="5">
    <location>
        <begin position="1718"/>
        <end position="1741"/>
    </location>
</feature>
<dbReference type="Gene3D" id="3.40.50.1820">
    <property type="entry name" value="alpha/beta hydrolase"/>
    <property type="match status" value="1"/>
</dbReference>
<dbReference type="GO" id="GO:0005829">
    <property type="term" value="C:cytosol"/>
    <property type="evidence" value="ECO:0007669"/>
    <property type="project" value="TreeGrafter"/>
</dbReference>
<evidence type="ECO:0000313" key="8">
    <source>
        <dbReference type="Proteomes" id="UP000562352"/>
    </source>
</evidence>
<dbReference type="GO" id="GO:0072330">
    <property type="term" value="P:monocarboxylic acid biosynthetic process"/>
    <property type="evidence" value="ECO:0007669"/>
    <property type="project" value="UniProtKB-ARBA"/>
</dbReference>
<dbReference type="PROSITE" id="PS00455">
    <property type="entry name" value="AMP_BINDING"/>
    <property type="match status" value="1"/>
</dbReference>
<comment type="caution">
    <text evidence="7">The sequence shown here is derived from an EMBL/GenBank/DDBJ whole genome shotgun (WGS) entry which is preliminary data.</text>
</comment>
<feature type="transmembrane region" description="Helical" evidence="5">
    <location>
        <begin position="1695"/>
        <end position="1712"/>
    </location>
</feature>
<evidence type="ECO:0000256" key="5">
    <source>
        <dbReference type="SAM" id="Phobius"/>
    </source>
</evidence>
<feature type="region of interest" description="Disordered" evidence="4">
    <location>
        <begin position="1379"/>
        <end position="1418"/>
    </location>
</feature>
<sequence length="1885" mass="201523">MTETASTASTALAGSAAPTTPAEPAATVAPVATVATVATAAPATAGAQPELSDAKRALLARRLRRREETRAVVPRPPGALPPLSHAQERLWFLEQYRPGLTAYTVPAVVRLRCPLDEDALRRALEQVAARHEALRMRFPTTEDGTPELVVDEPGPVPVDVVEAADQEAALELFDAALAVPFDLERGPLLRAVLARIAPDDHVLLVAAHHAVVDGWSFDIVFRELLALYDGETLPPPPVGYGDYAIWQRGRDLGREIGHWREKLAGLPALDLPTDRPRPAEQGYDGAALTVRIDAGLTGRLAELGRTVNATPYMTLLAAFQVLLARYSGQADFAVGSPVAGRGLPELEGVVGMFVNTLVLRADLDGDPPFTAFLERVRETALDALAHAELPFDRLVTELNVVRDVSRAPLAQVAFALQNYADGGDDPRVAYLPPPVRTTRHDLALYLFETPDGLGGHFTYNTELFDPGTVELLSARFETLLRSIAEAPDTPVGELSMLSDAERDLVLRYGSAAEPRPTGHRLLGDIVTAQAALTPDATAVVCDPAGGPDGGAPARLTYAGLEHRSKAIAALLRRRHGVGPDVRVGVLLDRSTDLAAAVLGVLAAGGAYVPLDPKQPHDRLAHMLGDSGAVAVLTTSAQRELVPAGHPVVCLDTEPLEETALDDPGTTPDHLAYVIYTSGTTGRPKGVGVQHRQVLNYLAGVRERFAVEPGSVFTLLQSLSFDFGVTVFYLSLLTGGELHLLDPQAPAEELAGPLGRTDYLKMTPSHLASLLAAADPAELLPRKLLILGGEASTWSWARELAGHTDVVNHYGPTEATVGVATHAVTGAPETALTLPVGGPLPGVRLYVLDEHLRLVPPGMTGEIYIGGDRLARGYLGQPGLTADRFLPDPYGGPGARMYRTGDLGRWLPGGELSFLGRRDLQVKVRGYRVELTEIESVLADQEGVAQAVVELRGDRLVAYLVGERAPVGELRARLADRLPEYMIPGRFVWLDELPLKSHGKVDRARLPEPGDERPDQEAGFAPPETPLEEGVAQVWAEVLGLARVGVLDDFFDLGGHSLLAAQVVARLRKVLPAGGRQISILDLFKHRTVRELARLAETAESGPRALLHRLTPARTLTGTLTGTLVCAPYNGGSAAIYQPLADALPDDWALHAIAVPGQELGLVEETRPVAEVAEGCAAEILAGIRGPVVLYGHCGLGVMLTVEIARRLEAAGRPAEAVYLGGIFPFARPSSLLARLADLTDRLRNDQAWANALRAAGLDIDELSPEELKMIIDNRREGTRETERYFTRLLAEGVEPLQAPIVSVVGERDPATEFYQERYREWHLLSDSASLVVLDEAGHFFLKYRAEELAGVVTGTHRAVSSGETAALGRTDRSTWWLEGVSRRSPDDPAAEQEGVPDAPDRRAPTGTARPGPAGPEPSMKRFGAVAAGQLVSIIGSALTEFAVPLWIYTTTGSLANFALFSVLALLPGLLVSPLAGALVDRYDRRRVMLAGDAGAFGTQLALGVLLWTGSLQVWHIYPLLVVLSVSLTFQRLAYGSAIPQLVPKRFLGHANGVVQMVTGTAQLVVPLAAVGLLAGIGLEGILILDVASYTFAIGVLLLVRFPKTMAARRRESLAAEMVEGWRFSWGNRWFRAMLVFFVVLNVFLSPLFLLISPLVLGFATLEDAGRVAFFGGLGVFLGGLAVTVWGGPRHRRMRGVLLTTLALAAFCLVTGVRENLVVIAVGAFGMSFWLTVLNGVYATIVQVKVPQRFHGRVMALNQLVALSALPVGFGLVAPYGSALFEPLMRPGGPLADTVGAVIGTGEGRGVGLMYLLFAVAIAGVALVALRTRTLSRFDDEMPDALPDDLVGLQTVRRRAEPADAEAGEAGETSAPPAEEPVAEAVTLRR</sequence>
<gene>
    <name evidence="7" type="ORF">FHS22_003881</name>
</gene>
<dbReference type="Proteomes" id="UP000562352">
    <property type="component" value="Unassembled WGS sequence"/>
</dbReference>
<feature type="region of interest" description="Disordered" evidence="4">
    <location>
        <begin position="1"/>
        <end position="24"/>
    </location>
</feature>
<dbReference type="Pfam" id="PF00668">
    <property type="entry name" value="Condensation"/>
    <property type="match status" value="1"/>
</dbReference>
<organism evidence="7 8">
    <name type="scientific">Planomonospora venezuelensis</name>
    <dbReference type="NCBI Taxonomy" id="1999"/>
    <lineage>
        <taxon>Bacteria</taxon>
        <taxon>Bacillati</taxon>
        <taxon>Actinomycetota</taxon>
        <taxon>Actinomycetes</taxon>
        <taxon>Streptosporangiales</taxon>
        <taxon>Streptosporangiaceae</taxon>
        <taxon>Planomonospora</taxon>
    </lineage>
</organism>
<dbReference type="InterPro" id="IPR036736">
    <property type="entry name" value="ACP-like_sf"/>
</dbReference>
<dbReference type="InterPro" id="IPR036259">
    <property type="entry name" value="MFS_trans_sf"/>
</dbReference>
<evidence type="ECO:0000256" key="3">
    <source>
        <dbReference type="ARBA" id="ARBA00022553"/>
    </source>
</evidence>
<dbReference type="Pfam" id="PF07690">
    <property type="entry name" value="MFS_1"/>
    <property type="match status" value="1"/>
</dbReference>
<dbReference type="GO" id="GO:0031177">
    <property type="term" value="F:phosphopantetheine binding"/>
    <property type="evidence" value="ECO:0007669"/>
    <property type="project" value="InterPro"/>
</dbReference>
<feature type="transmembrane region" description="Helical" evidence="5">
    <location>
        <begin position="1667"/>
        <end position="1688"/>
    </location>
</feature>
<keyword evidence="2" id="KW-0596">Phosphopantetheine</keyword>